<dbReference type="Proteomes" id="UP000649617">
    <property type="component" value="Unassembled WGS sequence"/>
</dbReference>
<protein>
    <recommendedName>
        <fullName evidence="2">Reverse transcriptase domain-containing protein</fullName>
    </recommendedName>
</protein>
<evidence type="ECO:0000256" key="1">
    <source>
        <dbReference type="SAM" id="MobiDB-lite"/>
    </source>
</evidence>
<proteinExistence type="predicted"/>
<dbReference type="InterPro" id="IPR043128">
    <property type="entry name" value="Rev_trsase/Diguanyl_cyclase"/>
</dbReference>
<gene>
    <name evidence="3" type="ORF">SPIL2461_LOCUS14422</name>
</gene>
<evidence type="ECO:0000313" key="3">
    <source>
        <dbReference type="EMBL" id="CAE7544321.1"/>
    </source>
</evidence>
<evidence type="ECO:0000313" key="4">
    <source>
        <dbReference type="Proteomes" id="UP000649617"/>
    </source>
</evidence>
<dbReference type="EMBL" id="CAJNIZ010033334">
    <property type="protein sequence ID" value="CAE7544321.1"/>
    <property type="molecule type" value="Genomic_DNA"/>
</dbReference>
<dbReference type="AlphaFoldDB" id="A0A812TVJ1"/>
<name>A0A812TVJ1_SYMPI</name>
<reference evidence="3" key="1">
    <citation type="submission" date="2021-02" db="EMBL/GenBank/DDBJ databases">
        <authorList>
            <person name="Dougan E. K."/>
            <person name="Rhodes N."/>
            <person name="Thang M."/>
            <person name="Chan C."/>
        </authorList>
    </citation>
    <scope>NUCLEOTIDE SEQUENCE</scope>
</reference>
<dbReference type="InterPro" id="IPR000477">
    <property type="entry name" value="RT_dom"/>
</dbReference>
<dbReference type="PANTHER" id="PTHR19446">
    <property type="entry name" value="REVERSE TRANSCRIPTASES"/>
    <property type="match status" value="1"/>
</dbReference>
<dbReference type="Pfam" id="PF00078">
    <property type="entry name" value="RVT_1"/>
    <property type="match status" value="1"/>
</dbReference>
<comment type="caution">
    <text evidence="3">The sequence shown here is derived from an EMBL/GenBank/DDBJ whole genome shotgun (WGS) entry which is preliminary data.</text>
</comment>
<evidence type="ECO:0000259" key="2">
    <source>
        <dbReference type="Pfam" id="PF00078"/>
    </source>
</evidence>
<keyword evidence="4" id="KW-1185">Reference proteome</keyword>
<accession>A0A812TVJ1</accession>
<dbReference type="InterPro" id="IPR043502">
    <property type="entry name" value="DNA/RNA_pol_sf"/>
</dbReference>
<dbReference type="OrthoDB" id="416582at2759"/>
<dbReference type="Gene3D" id="3.30.70.270">
    <property type="match status" value="1"/>
</dbReference>
<feature type="domain" description="Reverse transcriptase" evidence="2">
    <location>
        <begin position="310"/>
        <end position="398"/>
    </location>
</feature>
<organism evidence="3 4">
    <name type="scientific">Symbiodinium pilosum</name>
    <name type="common">Dinoflagellate</name>
    <dbReference type="NCBI Taxonomy" id="2952"/>
    <lineage>
        <taxon>Eukaryota</taxon>
        <taxon>Sar</taxon>
        <taxon>Alveolata</taxon>
        <taxon>Dinophyceae</taxon>
        <taxon>Suessiales</taxon>
        <taxon>Symbiodiniaceae</taxon>
        <taxon>Symbiodinium</taxon>
    </lineage>
</organism>
<sequence>MGYGFCWNTAFGWLQGDTESVAVATNSKLRTLKDAVQKRRLAVVPQEDPTLNTHWSRKNDGSGGQIDAWWCSAPGRCSPAKVAVDSRKILGADHEQVTIELVIESTKEERITKAATDWSEYRTVKRQGASAWQYSFGLDSEKEPLTEIRQLFQDRFDHEPNLDEKLERLNREFEATYVQADFVPLTQEEVRSAVMLGGNRKSVGEDLVPQELLKELVQKDDGCRELAAFFNDIFLTKSKPDTWNTSVMTLLAKVAEPTSAFDAPDSVRLAETLLKEVGPYYPHETMALVDLLKAGVTKVDTLRGRCSFRNGVGVKQGSVESPTMFAWLMDLILAVAKNRRADNSPWMEGLSVDGAAFMDDVISWAAATSTLQSRVQELQALLGQWGLRINLEKCALLCHGAVGVRAIPMGGCTLHALPEMEAINADSKAWVRLFGGRRGKSLRNRAREWATFSEWLQASHGETWPSNVGRILRYLEERHEIKPIGKSVPKALLASISLLETIGQVAPDARFSGDPILVETVRSWTADLEAAAPGVRQAPLYTIAIMLSMELLLCATSQSLGLRFVAFCGLLMTWSTLRADDLQHVDLKSVGELFAYVSRSAGLSANTILEAEGLAVLLRRMLGCLREPTVKNGAWATSRNLLVPDTLRTYWSGHSARHTLPSIAAALDVGKGRPDFLGRWCYAQHGSQDYILTSRQVVHGIQSLISKTILEGSADGGYIEEEVLAGVKQACADLALDQSVILRRHMVSKWDAAAKCWKLHGKYPHLMIPPEQLQGASGDIEAQLPGPFHAWSAEESLGEAPYFVTVSRRGHRRLHLAKACAVRQERCLETIGIFTLEEAAADSLCKLCKPKLANAASSSSSGSEDSNIVDLQAEAPAVAMSAVDLPAGVTQDAALDYFEKNLTTELLHIFNECGVPVGLQYKLGQHFKNVKKQIMSEQVALRPPWTVMINYEFELRKEAVKRAFRDSRALKDTLAEVQNDAQLKEQFFTSPIALQHRGMPAPNTWYERPSGSRLRLQWRPREENVEADDITNLRFERFSLCNRVEASLDMLPMAIFNTMQSAYREFELACSDQKLQHPVPSPATKKQKLAEKTKW</sequence>
<feature type="region of interest" description="Disordered" evidence="1">
    <location>
        <begin position="1076"/>
        <end position="1095"/>
    </location>
</feature>
<dbReference type="SUPFAM" id="SSF56672">
    <property type="entry name" value="DNA/RNA polymerases"/>
    <property type="match status" value="1"/>
</dbReference>